<evidence type="ECO:0000256" key="4">
    <source>
        <dbReference type="ARBA" id="ARBA00022502"/>
    </source>
</evidence>
<proteinExistence type="inferred from homology"/>
<reference evidence="14 15" key="1">
    <citation type="submission" date="2024-08" db="EMBL/GenBank/DDBJ databases">
        <title>The draft genome of Apodemus speciosus.</title>
        <authorList>
            <person name="Nabeshima K."/>
            <person name="Suzuki S."/>
            <person name="Onuma M."/>
        </authorList>
    </citation>
    <scope>NUCLEOTIDE SEQUENCE [LARGE SCALE GENOMIC DNA]</scope>
    <source>
        <strain evidence="14">IB14-021</strain>
    </source>
</reference>
<evidence type="ECO:0000313" key="14">
    <source>
        <dbReference type="EMBL" id="GAB1292423.1"/>
    </source>
</evidence>
<evidence type="ECO:0000259" key="13">
    <source>
        <dbReference type="Pfam" id="PF10277"/>
    </source>
</evidence>
<comment type="subunit">
    <text evidence="3">Interacts with PGAP2IP.</text>
</comment>
<dbReference type="Proteomes" id="UP001623349">
    <property type="component" value="Unassembled WGS sequence"/>
</dbReference>
<keyword evidence="5 12" id="KW-0812">Transmembrane</keyword>
<evidence type="ECO:0000256" key="6">
    <source>
        <dbReference type="ARBA" id="ARBA00022989"/>
    </source>
</evidence>
<dbReference type="InterPro" id="IPR019402">
    <property type="entry name" value="CWH43_N"/>
</dbReference>
<feature type="domain" description="CWH43-like N-terminal" evidence="13">
    <location>
        <begin position="236"/>
        <end position="424"/>
    </location>
</feature>
<keyword evidence="8 12" id="KW-0472">Membrane</keyword>
<keyword evidence="4" id="KW-0337">GPI-anchor biosynthesis</keyword>
<evidence type="ECO:0000256" key="5">
    <source>
        <dbReference type="ARBA" id="ARBA00022692"/>
    </source>
</evidence>
<feature type="transmembrane region" description="Helical" evidence="12">
    <location>
        <begin position="110"/>
        <end position="131"/>
    </location>
</feature>
<evidence type="ECO:0000256" key="12">
    <source>
        <dbReference type="SAM" id="Phobius"/>
    </source>
</evidence>
<dbReference type="PANTHER" id="PTHR12892:SF11">
    <property type="entry name" value="POST-GPI ATTACHMENT TO PROTEINS FACTOR 2"/>
    <property type="match status" value="1"/>
</dbReference>
<organism evidence="14 15">
    <name type="scientific">Apodemus speciosus</name>
    <name type="common">Large Japanese field mouse</name>
    <dbReference type="NCBI Taxonomy" id="105296"/>
    <lineage>
        <taxon>Eukaryota</taxon>
        <taxon>Metazoa</taxon>
        <taxon>Chordata</taxon>
        <taxon>Craniata</taxon>
        <taxon>Vertebrata</taxon>
        <taxon>Euteleostomi</taxon>
        <taxon>Mammalia</taxon>
        <taxon>Eutheria</taxon>
        <taxon>Euarchontoglires</taxon>
        <taxon>Glires</taxon>
        <taxon>Rodentia</taxon>
        <taxon>Myomorpha</taxon>
        <taxon>Muroidea</taxon>
        <taxon>Muridae</taxon>
        <taxon>Murinae</taxon>
        <taxon>Apodemus</taxon>
    </lineage>
</organism>
<gene>
    <name evidence="14" type="ORF">APTSU1_000765400</name>
</gene>
<comment type="similarity">
    <text evidence="2">Belongs to the PGAP2 family.</text>
</comment>
<keyword evidence="7" id="KW-0333">Golgi apparatus</keyword>
<evidence type="ECO:0000256" key="11">
    <source>
        <dbReference type="ARBA" id="ARBA00093676"/>
    </source>
</evidence>
<dbReference type="InterPro" id="IPR039545">
    <property type="entry name" value="PGAP2"/>
</dbReference>
<evidence type="ECO:0000256" key="2">
    <source>
        <dbReference type="ARBA" id="ARBA00007414"/>
    </source>
</evidence>
<comment type="subcellular location">
    <subcellularLocation>
        <location evidence="1">Golgi apparatus membrane</location>
        <topology evidence="1">Multi-pass membrane protein</topology>
    </subcellularLocation>
</comment>
<evidence type="ECO:0000256" key="10">
    <source>
        <dbReference type="ARBA" id="ARBA00093632"/>
    </source>
</evidence>
<accession>A0ABQ0EZE8</accession>
<feature type="transmembrane region" description="Helical" evidence="12">
    <location>
        <begin position="394"/>
        <end position="414"/>
    </location>
</feature>
<protein>
    <recommendedName>
        <fullName evidence="10">Acyltransferase PGAP2</fullName>
    </recommendedName>
    <alternativeName>
        <fullName evidence="11">Post-GPI attachment to proteins factor 2</fullName>
    </alternativeName>
</protein>
<feature type="transmembrane region" description="Helical" evidence="12">
    <location>
        <begin position="370"/>
        <end position="388"/>
    </location>
</feature>
<sequence>MYQIPLTLDRDGTLIRLRFTMVALITVCCPLVAFFFCILWSLLFHFKETTSTHCGCGGQALRTWGWDPLVRSSFSLAGVLSPSPGFCSTQMCSAALDHEGTVFRLRFTAFVWWVITFPLFGFFFCIIWSLVFHFEYTVATDCGEAITLISTVRLTLQMVCTLQSQEYWPLLLILALSGSGWNSLCRPGWPRTQKSACLCLPSAGITGVRHHCPATFLSFIKPKDHSSSKNEEFQAHEKAVPNYLPSVSSAIGGEVPQRYVWRFCIGLHSAPRFLTAFAYWNHYLSCASPCPGYRLLCRLNFSLNVVENLALLVLTYVSSSEDFTIHENAFIVFIAASLSYMLLTCILWRLTKKHTVSHEDRKSYSWKQRLFIINFISFFSALAVYFRHNMYCEAGVYTIFAILEYTVVLTNMAFHMTAWWDFGNKELLITSQPEEKRF</sequence>
<comment type="function">
    <text evidence="9">Involved in the fatty acid remodeling steps of GPI-anchor maturation where the unsaturated acyl chain at sn-2 of inositol phosphate is replaced by a saturated stearoyl chain. May catalyze the second step of the fatty acid remodeling, by reacylating a lyso-GPI intermediate at sn-2 of inositol phosphate by a saturated chain. The fatty acid remodeling steps is critical for the integration of GPI-APs into lipid rafts.</text>
</comment>
<dbReference type="PANTHER" id="PTHR12892">
    <property type="entry name" value="FGF RECEPTOR ACTIVATING PROTEIN 1"/>
    <property type="match status" value="1"/>
</dbReference>
<evidence type="ECO:0000256" key="7">
    <source>
        <dbReference type="ARBA" id="ARBA00023034"/>
    </source>
</evidence>
<evidence type="ECO:0000256" key="3">
    <source>
        <dbReference type="ARBA" id="ARBA00011213"/>
    </source>
</evidence>
<comment type="caution">
    <text evidence="14">The sequence shown here is derived from an EMBL/GenBank/DDBJ whole genome shotgun (WGS) entry which is preliminary data.</text>
</comment>
<name>A0ABQ0EZE8_APOSI</name>
<evidence type="ECO:0000256" key="9">
    <source>
        <dbReference type="ARBA" id="ARBA00093421"/>
    </source>
</evidence>
<dbReference type="EMBL" id="BAAFST010000007">
    <property type="protein sequence ID" value="GAB1292423.1"/>
    <property type="molecule type" value="Genomic_DNA"/>
</dbReference>
<feature type="transmembrane region" description="Helical" evidence="12">
    <location>
        <begin position="301"/>
        <end position="318"/>
    </location>
</feature>
<keyword evidence="15" id="KW-1185">Reference proteome</keyword>
<evidence type="ECO:0000256" key="8">
    <source>
        <dbReference type="ARBA" id="ARBA00023136"/>
    </source>
</evidence>
<feature type="transmembrane region" description="Helical" evidence="12">
    <location>
        <begin position="330"/>
        <end position="350"/>
    </location>
</feature>
<feature type="transmembrane region" description="Helical" evidence="12">
    <location>
        <begin position="20"/>
        <end position="43"/>
    </location>
</feature>
<dbReference type="Pfam" id="PF10277">
    <property type="entry name" value="Frag1"/>
    <property type="match status" value="1"/>
</dbReference>
<evidence type="ECO:0000313" key="15">
    <source>
        <dbReference type="Proteomes" id="UP001623349"/>
    </source>
</evidence>
<keyword evidence="6 12" id="KW-1133">Transmembrane helix</keyword>
<evidence type="ECO:0000256" key="1">
    <source>
        <dbReference type="ARBA" id="ARBA00004653"/>
    </source>
</evidence>